<keyword evidence="1" id="KW-0812">Transmembrane</keyword>
<feature type="transmembrane region" description="Helical" evidence="1">
    <location>
        <begin position="124"/>
        <end position="146"/>
    </location>
</feature>
<name>A0A6I1E304_9FLAO</name>
<dbReference type="AlphaFoldDB" id="A0A6I1E304"/>
<sequence>MDSENITGFFTRPEKSILGVCSTVSNALKIPTVGIRVALIVLTLLFIPLGLIAYLGLYLVFNKRMGKMVTFGLLGALLGIPLSYYFQSGIIQNYGGNGGVLNYLRNFIAMVDEYDRYVGNGWDVVFNMFLSIIVFALVGGVIGYYLDKHGKVNNKPLK</sequence>
<evidence type="ECO:0000259" key="2">
    <source>
        <dbReference type="Pfam" id="PF04024"/>
    </source>
</evidence>
<feature type="domain" description="Phage shock protein PspC N-terminal" evidence="2">
    <location>
        <begin position="14"/>
        <end position="62"/>
    </location>
</feature>
<dbReference type="Proteomes" id="UP000429785">
    <property type="component" value="Unassembled WGS sequence"/>
</dbReference>
<protein>
    <submittedName>
        <fullName evidence="3">PspC domain-containing protein</fullName>
    </submittedName>
</protein>
<organism evidence="3 4">
    <name type="scientific">Flagellimonas olearia</name>
    <dbReference type="NCBI Taxonomy" id="552546"/>
    <lineage>
        <taxon>Bacteria</taxon>
        <taxon>Pseudomonadati</taxon>
        <taxon>Bacteroidota</taxon>
        <taxon>Flavobacteriia</taxon>
        <taxon>Flavobacteriales</taxon>
        <taxon>Flavobacteriaceae</taxon>
        <taxon>Flagellimonas</taxon>
    </lineage>
</organism>
<feature type="transmembrane region" description="Helical" evidence="1">
    <location>
        <begin position="68"/>
        <end position="86"/>
    </location>
</feature>
<proteinExistence type="predicted"/>
<dbReference type="OrthoDB" id="1441494at2"/>
<evidence type="ECO:0000313" key="4">
    <source>
        <dbReference type="Proteomes" id="UP000429785"/>
    </source>
</evidence>
<gene>
    <name evidence="3" type="ORF">F8C76_02145</name>
</gene>
<comment type="caution">
    <text evidence="3">The sequence shown here is derived from an EMBL/GenBank/DDBJ whole genome shotgun (WGS) entry which is preliminary data.</text>
</comment>
<feature type="transmembrane region" description="Helical" evidence="1">
    <location>
        <begin position="37"/>
        <end position="61"/>
    </location>
</feature>
<dbReference type="InterPro" id="IPR007168">
    <property type="entry name" value="Phageshock_PspC_N"/>
</dbReference>
<reference evidence="3 4" key="1">
    <citation type="submission" date="2019-10" db="EMBL/GenBank/DDBJ databases">
        <title>Muricauda olearia CL-SS4 JCM15563 genome.</title>
        <authorList>
            <person name="Liu L."/>
        </authorList>
    </citation>
    <scope>NUCLEOTIDE SEQUENCE [LARGE SCALE GENOMIC DNA]</scope>
    <source>
        <strain evidence="3 4">CL-SS4</strain>
    </source>
</reference>
<keyword evidence="1" id="KW-0472">Membrane</keyword>
<accession>A0A6I1E304</accession>
<dbReference type="EMBL" id="WELG01000001">
    <property type="protein sequence ID" value="KAB7530331.1"/>
    <property type="molecule type" value="Genomic_DNA"/>
</dbReference>
<evidence type="ECO:0000313" key="3">
    <source>
        <dbReference type="EMBL" id="KAB7530331.1"/>
    </source>
</evidence>
<evidence type="ECO:0000256" key="1">
    <source>
        <dbReference type="SAM" id="Phobius"/>
    </source>
</evidence>
<keyword evidence="1" id="KW-1133">Transmembrane helix</keyword>
<dbReference type="Pfam" id="PF04024">
    <property type="entry name" value="PspC"/>
    <property type="match status" value="1"/>
</dbReference>
<dbReference type="RefSeq" id="WP_152130264.1">
    <property type="nucleotide sequence ID" value="NZ_WELG01000001.1"/>
</dbReference>